<dbReference type="AlphaFoldDB" id="A0A8S1VX63"/>
<keyword evidence="2" id="KW-1185">Reference proteome</keyword>
<protein>
    <submittedName>
        <fullName evidence="1">Uncharacterized protein</fullName>
    </submittedName>
</protein>
<organism evidence="1 2">
    <name type="scientific">Paramecium octaurelia</name>
    <dbReference type="NCBI Taxonomy" id="43137"/>
    <lineage>
        <taxon>Eukaryota</taxon>
        <taxon>Sar</taxon>
        <taxon>Alveolata</taxon>
        <taxon>Ciliophora</taxon>
        <taxon>Intramacronucleata</taxon>
        <taxon>Oligohymenophorea</taxon>
        <taxon>Peniculida</taxon>
        <taxon>Parameciidae</taxon>
        <taxon>Paramecium</taxon>
    </lineage>
</organism>
<dbReference type="Proteomes" id="UP000683925">
    <property type="component" value="Unassembled WGS sequence"/>
</dbReference>
<evidence type="ECO:0000313" key="1">
    <source>
        <dbReference type="EMBL" id="CAD8182354.1"/>
    </source>
</evidence>
<evidence type="ECO:0000313" key="2">
    <source>
        <dbReference type="Proteomes" id="UP000683925"/>
    </source>
</evidence>
<proteinExistence type="predicted"/>
<sequence>MQSLEKIDEDPIKNRKTTTTQGYYEDIGNSETVKYKFGWIKI</sequence>
<gene>
    <name evidence="1" type="ORF">POCTA_138.1.T0780246</name>
</gene>
<reference evidence="1" key="1">
    <citation type="submission" date="2021-01" db="EMBL/GenBank/DDBJ databases">
        <authorList>
            <consortium name="Genoscope - CEA"/>
            <person name="William W."/>
        </authorList>
    </citation>
    <scope>NUCLEOTIDE SEQUENCE</scope>
</reference>
<dbReference type="EMBL" id="CAJJDP010000077">
    <property type="protein sequence ID" value="CAD8182354.1"/>
    <property type="molecule type" value="Genomic_DNA"/>
</dbReference>
<comment type="caution">
    <text evidence="1">The sequence shown here is derived from an EMBL/GenBank/DDBJ whole genome shotgun (WGS) entry which is preliminary data.</text>
</comment>
<dbReference type="OrthoDB" id="10312247at2759"/>
<name>A0A8S1VX63_PAROT</name>
<accession>A0A8S1VX63</accession>